<proteinExistence type="inferred from homology"/>
<feature type="transmembrane region" description="Helical" evidence="2">
    <location>
        <begin position="48"/>
        <end position="68"/>
    </location>
</feature>
<keyword evidence="2" id="KW-0472">Membrane</keyword>
<evidence type="ECO:0000256" key="1">
    <source>
        <dbReference type="ARBA" id="ARBA00010199"/>
    </source>
</evidence>
<dbReference type="PANTHER" id="PTHR11206">
    <property type="entry name" value="MULTIDRUG RESISTANCE PROTEIN"/>
    <property type="match status" value="1"/>
</dbReference>
<name>A0A2Z6MJF6_TRISU</name>
<dbReference type="OrthoDB" id="2126698at2759"/>
<evidence type="ECO:0000256" key="2">
    <source>
        <dbReference type="SAM" id="Phobius"/>
    </source>
</evidence>
<keyword evidence="2" id="KW-0812">Transmembrane</keyword>
<sequence length="243" mass="26409">MGLGHVGAAISFSFGTWLNVMILFFFVKYSSVCEKTRVPFSKKAFLGIKEFFGLAVPSAAMVCLKWWACELLVLLAGLFQDPKLETSVLSICLTISTLHFTISYGLGAATRNVLGYAYTHDSEVVHYVAVMTPFICASIFTDSLQAVLSGVARGSGWQHVGAYVNLGAFYLVGVPIGVVLGFIAHFRAKGLWIGIVAGSIVQTIFLSIITALTNWKKQAMMARERIFDATSSDESVTDHMNNA</sequence>
<dbReference type="GO" id="GO:0016020">
    <property type="term" value="C:membrane"/>
    <property type="evidence" value="ECO:0007669"/>
    <property type="project" value="InterPro"/>
</dbReference>
<protein>
    <recommendedName>
        <fullName evidence="5">Polysaccharide biosynthesis protein C-terminal domain-containing protein</fullName>
    </recommendedName>
</protein>
<feature type="transmembrane region" description="Helical" evidence="2">
    <location>
        <begin position="6"/>
        <end position="27"/>
    </location>
</feature>
<evidence type="ECO:0000313" key="4">
    <source>
        <dbReference type="Proteomes" id="UP000242715"/>
    </source>
</evidence>
<gene>
    <name evidence="3" type="ORF">TSUD_323240</name>
</gene>
<dbReference type="GO" id="GO:0042910">
    <property type="term" value="F:xenobiotic transmembrane transporter activity"/>
    <property type="evidence" value="ECO:0007669"/>
    <property type="project" value="InterPro"/>
</dbReference>
<dbReference type="InterPro" id="IPR002528">
    <property type="entry name" value="MATE_fam"/>
</dbReference>
<dbReference type="GO" id="GO:0015297">
    <property type="term" value="F:antiporter activity"/>
    <property type="evidence" value="ECO:0007669"/>
    <property type="project" value="InterPro"/>
</dbReference>
<dbReference type="Pfam" id="PF01554">
    <property type="entry name" value="MatE"/>
    <property type="match status" value="1"/>
</dbReference>
<keyword evidence="2" id="KW-1133">Transmembrane helix</keyword>
<evidence type="ECO:0000313" key="3">
    <source>
        <dbReference type="EMBL" id="GAU32756.1"/>
    </source>
</evidence>
<feature type="transmembrane region" description="Helical" evidence="2">
    <location>
        <begin position="88"/>
        <end position="106"/>
    </location>
</feature>
<dbReference type="EMBL" id="DF973504">
    <property type="protein sequence ID" value="GAU32756.1"/>
    <property type="molecule type" value="Genomic_DNA"/>
</dbReference>
<comment type="similarity">
    <text evidence="1">Belongs to the multi antimicrobial extrusion (MATE) (TC 2.A.66.1) family.</text>
</comment>
<feature type="transmembrane region" description="Helical" evidence="2">
    <location>
        <begin position="190"/>
        <end position="215"/>
    </location>
</feature>
<evidence type="ECO:0008006" key="5">
    <source>
        <dbReference type="Google" id="ProtNLM"/>
    </source>
</evidence>
<feature type="transmembrane region" description="Helical" evidence="2">
    <location>
        <begin position="163"/>
        <end position="184"/>
    </location>
</feature>
<dbReference type="AlphaFoldDB" id="A0A2Z6MJF6"/>
<accession>A0A2Z6MJF6</accession>
<organism evidence="3 4">
    <name type="scientific">Trifolium subterraneum</name>
    <name type="common">Subterranean clover</name>
    <dbReference type="NCBI Taxonomy" id="3900"/>
    <lineage>
        <taxon>Eukaryota</taxon>
        <taxon>Viridiplantae</taxon>
        <taxon>Streptophyta</taxon>
        <taxon>Embryophyta</taxon>
        <taxon>Tracheophyta</taxon>
        <taxon>Spermatophyta</taxon>
        <taxon>Magnoliopsida</taxon>
        <taxon>eudicotyledons</taxon>
        <taxon>Gunneridae</taxon>
        <taxon>Pentapetalae</taxon>
        <taxon>rosids</taxon>
        <taxon>fabids</taxon>
        <taxon>Fabales</taxon>
        <taxon>Fabaceae</taxon>
        <taxon>Papilionoideae</taxon>
        <taxon>50 kb inversion clade</taxon>
        <taxon>NPAAA clade</taxon>
        <taxon>Hologalegina</taxon>
        <taxon>IRL clade</taxon>
        <taxon>Trifolieae</taxon>
        <taxon>Trifolium</taxon>
    </lineage>
</organism>
<dbReference type="Proteomes" id="UP000242715">
    <property type="component" value="Unassembled WGS sequence"/>
</dbReference>
<reference evidence="4" key="1">
    <citation type="journal article" date="2017" name="Front. Plant Sci.">
        <title>Climate Clever Clovers: New Paradigm to Reduce the Environmental Footprint of Ruminants by Breeding Low Methanogenic Forages Utilizing Haplotype Variation.</title>
        <authorList>
            <person name="Kaur P."/>
            <person name="Appels R."/>
            <person name="Bayer P.E."/>
            <person name="Keeble-Gagnere G."/>
            <person name="Wang J."/>
            <person name="Hirakawa H."/>
            <person name="Shirasawa K."/>
            <person name="Vercoe P."/>
            <person name="Stefanova K."/>
            <person name="Durmic Z."/>
            <person name="Nichols P."/>
            <person name="Revell C."/>
            <person name="Isobe S.N."/>
            <person name="Edwards D."/>
            <person name="Erskine W."/>
        </authorList>
    </citation>
    <scope>NUCLEOTIDE SEQUENCE [LARGE SCALE GENOMIC DNA]</scope>
    <source>
        <strain evidence="4">cv. Daliak</strain>
    </source>
</reference>
<keyword evidence="4" id="KW-1185">Reference proteome</keyword>